<dbReference type="AlphaFoldDB" id="A0ABC8TKV1"/>
<evidence type="ECO:0000256" key="3">
    <source>
        <dbReference type="ARBA" id="ARBA00022614"/>
    </source>
</evidence>
<evidence type="ECO:0000256" key="7">
    <source>
        <dbReference type="ARBA" id="ARBA00023136"/>
    </source>
</evidence>
<comment type="similarity">
    <text evidence="2">Belongs to the RLP family.</text>
</comment>
<evidence type="ECO:0000256" key="6">
    <source>
        <dbReference type="ARBA" id="ARBA00022989"/>
    </source>
</evidence>
<dbReference type="PANTHER" id="PTHR27008:SF585">
    <property type="entry name" value="PROTEIN KINASE DOMAIN-CONTAINING PROTEIN"/>
    <property type="match status" value="1"/>
</dbReference>
<keyword evidence="5" id="KW-0677">Repeat</keyword>
<dbReference type="InterPro" id="IPR051809">
    <property type="entry name" value="Plant_receptor-like_S/T_kinase"/>
</dbReference>
<evidence type="ECO:0000313" key="9">
    <source>
        <dbReference type="EMBL" id="CAK9168451.1"/>
    </source>
</evidence>
<keyword evidence="6" id="KW-1133">Transmembrane helix</keyword>
<evidence type="ECO:0000256" key="8">
    <source>
        <dbReference type="ARBA" id="ARBA00023180"/>
    </source>
</evidence>
<sequence>MEILTAEQAGLTGAIPKEIGNLRNLGVLEMDLNSLRGHGLPNLEQLCLGSNTLTGVIPDSISNASKLTKLDLISNRFSGPIPNSLGSLKLLEILNLGRNNLTCASSSSESELRFITSLTNCRFLRVLWVVDNPLNGTISVSIGNFSTSLQNFAASNCTIKGDIPAEIGNLSNLPYLILYGNDLTGFIPATVRGLLKLQALRIGSLKVAIVIDLSSNQFSGDIPSTVGGLQNVIKLFLDDNRLQGSIPESFSGLISLEFLDLSQNNLSGVIPKSLEALQRLTYFNVSFNRLRGEIPNGGPFMNFTKGSFMSNEAFCGAPWLQFPPCDSNSHHRSKNRRVLLIVFASLGIASC</sequence>
<evidence type="ECO:0000256" key="1">
    <source>
        <dbReference type="ARBA" id="ARBA00004167"/>
    </source>
</evidence>
<dbReference type="Gene3D" id="3.80.10.10">
    <property type="entry name" value="Ribonuclease Inhibitor"/>
    <property type="match status" value="2"/>
</dbReference>
<dbReference type="FunFam" id="3.80.10.10:FF:000111">
    <property type="entry name" value="LRR receptor-like serine/threonine-protein kinase ERECTA"/>
    <property type="match status" value="1"/>
</dbReference>
<dbReference type="SUPFAM" id="SSF52047">
    <property type="entry name" value="RNI-like"/>
    <property type="match status" value="1"/>
</dbReference>
<dbReference type="EMBL" id="CAUOFW020005063">
    <property type="protein sequence ID" value="CAK9168451.1"/>
    <property type="molecule type" value="Genomic_DNA"/>
</dbReference>
<dbReference type="Pfam" id="PF00560">
    <property type="entry name" value="LRR_1"/>
    <property type="match status" value="3"/>
</dbReference>
<dbReference type="InterPro" id="IPR032675">
    <property type="entry name" value="LRR_dom_sf"/>
</dbReference>
<keyword evidence="4" id="KW-0812">Transmembrane</keyword>
<keyword evidence="10" id="KW-1185">Reference proteome</keyword>
<proteinExistence type="inferred from homology"/>
<dbReference type="GO" id="GO:0006952">
    <property type="term" value="P:defense response"/>
    <property type="evidence" value="ECO:0007669"/>
    <property type="project" value="UniProtKB-ARBA"/>
</dbReference>
<comment type="caution">
    <text evidence="9">The sequence shown here is derived from an EMBL/GenBank/DDBJ whole genome shotgun (WGS) entry which is preliminary data.</text>
</comment>
<dbReference type="GO" id="GO:0016020">
    <property type="term" value="C:membrane"/>
    <property type="evidence" value="ECO:0007669"/>
    <property type="project" value="UniProtKB-SubCell"/>
</dbReference>
<dbReference type="GO" id="GO:0051707">
    <property type="term" value="P:response to other organism"/>
    <property type="evidence" value="ECO:0007669"/>
    <property type="project" value="UniProtKB-ARBA"/>
</dbReference>
<evidence type="ECO:0000256" key="2">
    <source>
        <dbReference type="ARBA" id="ARBA00009592"/>
    </source>
</evidence>
<evidence type="ECO:0000256" key="4">
    <source>
        <dbReference type="ARBA" id="ARBA00022692"/>
    </source>
</evidence>
<dbReference type="InterPro" id="IPR003591">
    <property type="entry name" value="Leu-rich_rpt_typical-subtyp"/>
</dbReference>
<name>A0ABC8TKV1_9AQUA</name>
<keyword evidence="7" id="KW-0472">Membrane</keyword>
<accession>A0ABC8TKV1</accession>
<dbReference type="PANTHER" id="PTHR27008">
    <property type="entry name" value="OS04G0122200 PROTEIN"/>
    <property type="match status" value="1"/>
</dbReference>
<reference evidence="9 10" key="1">
    <citation type="submission" date="2024-02" db="EMBL/GenBank/DDBJ databases">
        <authorList>
            <person name="Vignale AGUSTIN F."/>
            <person name="Sosa J E."/>
            <person name="Modenutti C."/>
        </authorList>
    </citation>
    <scope>NUCLEOTIDE SEQUENCE [LARGE SCALE GENOMIC DNA]</scope>
</reference>
<gene>
    <name evidence="9" type="ORF">ILEXP_LOCUS37843</name>
</gene>
<organism evidence="9 10">
    <name type="scientific">Ilex paraguariensis</name>
    <name type="common">yerba mate</name>
    <dbReference type="NCBI Taxonomy" id="185542"/>
    <lineage>
        <taxon>Eukaryota</taxon>
        <taxon>Viridiplantae</taxon>
        <taxon>Streptophyta</taxon>
        <taxon>Embryophyta</taxon>
        <taxon>Tracheophyta</taxon>
        <taxon>Spermatophyta</taxon>
        <taxon>Magnoliopsida</taxon>
        <taxon>eudicotyledons</taxon>
        <taxon>Gunneridae</taxon>
        <taxon>Pentapetalae</taxon>
        <taxon>asterids</taxon>
        <taxon>campanulids</taxon>
        <taxon>Aquifoliales</taxon>
        <taxon>Aquifoliaceae</taxon>
        <taxon>Ilex</taxon>
    </lineage>
</organism>
<comment type="subcellular location">
    <subcellularLocation>
        <location evidence="1">Membrane</location>
        <topology evidence="1">Single-pass membrane protein</topology>
    </subcellularLocation>
</comment>
<evidence type="ECO:0000256" key="5">
    <source>
        <dbReference type="ARBA" id="ARBA00022737"/>
    </source>
</evidence>
<dbReference type="SMART" id="SM00369">
    <property type="entry name" value="LRR_TYP"/>
    <property type="match status" value="5"/>
</dbReference>
<dbReference type="InterPro" id="IPR001611">
    <property type="entry name" value="Leu-rich_rpt"/>
</dbReference>
<evidence type="ECO:0000313" key="10">
    <source>
        <dbReference type="Proteomes" id="UP001642360"/>
    </source>
</evidence>
<dbReference type="Pfam" id="PF13855">
    <property type="entry name" value="LRR_8"/>
    <property type="match status" value="1"/>
</dbReference>
<protein>
    <submittedName>
        <fullName evidence="9">Uncharacterized protein</fullName>
    </submittedName>
</protein>
<keyword evidence="3" id="KW-0433">Leucine-rich repeat</keyword>
<keyword evidence="8" id="KW-0325">Glycoprotein</keyword>
<dbReference type="Proteomes" id="UP001642360">
    <property type="component" value="Unassembled WGS sequence"/>
</dbReference>